<sequence length="138" mass="15878">MPDTTARCRLWRLGQEEEVHWKLLQTQNSLDPWIETRNLGTYICNVEAEAAIDDRIQGYLRTICAWLMAHPEDAGHAVPMIEIAKRWNNSMPMTRDIIVGAARELGHQDCIKFDWFTAMDPNLGDPEERAKLFNVLGI</sequence>
<dbReference type="AlphaFoldDB" id="A0A010RNM1"/>
<protein>
    <submittedName>
        <fullName evidence="1">Uncharacterized protein</fullName>
    </submittedName>
</protein>
<dbReference type="OrthoDB" id="5244662at2759"/>
<evidence type="ECO:0000313" key="2">
    <source>
        <dbReference type="Proteomes" id="UP000020467"/>
    </source>
</evidence>
<dbReference type="HOGENOM" id="CLU_1855106_0_0_1"/>
<evidence type="ECO:0000313" key="1">
    <source>
        <dbReference type="EMBL" id="EXF82031.1"/>
    </source>
</evidence>
<reference evidence="1 2" key="1">
    <citation type="submission" date="2014-02" db="EMBL/GenBank/DDBJ databases">
        <title>The genome sequence of Colletotrichum fioriniae PJ7.</title>
        <authorList>
            <person name="Baroncelli R."/>
            <person name="Thon M.R."/>
        </authorList>
    </citation>
    <scope>NUCLEOTIDE SEQUENCE [LARGE SCALE GENOMIC DNA]</scope>
    <source>
        <strain evidence="1 2">PJ7</strain>
    </source>
</reference>
<dbReference type="Proteomes" id="UP000020467">
    <property type="component" value="Unassembled WGS sequence"/>
</dbReference>
<accession>A0A010RNM1</accession>
<gene>
    <name evidence="1" type="ORF">CFIO01_00545</name>
</gene>
<name>A0A010RNM1_9PEZI</name>
<keyword evidence="2" id="KW-1185">Reference proteome</keyword>
<dbReference type="EMBL" id="JARH01000341">
    <property type="protein sequence ID" value="EXF82031.1"/>
    <property type="molecule type" value="Genomic_DNA"/>
</dbReference>
<organism evidence="1 2">
    <name type="scientific">Colletotrichum fioriniae PJ7</name>
    <dbReference type="NCBI Taxonomy" id="1445577"/>
    <lineage>
        <taxon>Eukaryota</taxon>
        <taxon>Fungi</taxon>
        <taxon>Dikarya</taxon>
        <taxon>Ascomycota</taxon>
        <taxon>Pezizomycotina</taxon>
        <taxon>Sordariomycetes</taxon>
        <taxon>Hypocreomycetidae</taxon>
        <taxon>Glomerellales</taxon>
        <taxon>Glomerellaceae</taxon>
        <taxon>Colletotrichum</taxon>
        <taxon>Colletotrichum acutatum species complex</taxon>
    </lineage>
</organism>
<comment type="caution">
    <text evidence="1">The sequence shown here is derived from an EMBL/GenBank/DDBJ whole genome shotgun (WGS) entry which is preliminary data.</text>
</comment>
<dbReference type="KEGG" id="cfj:CFIO01_00545"/>
<proteinExistence type="predicted"/>